<proteinExistence type="predicted"/>
<name>A0ACB5SMG8_9PEZI</name>
<dbReference type="Proteomes" id="UP001165186">
    <property type="component" value="Unassembled WGS sequence"/>
</dbReference>
<evidence type="ECO:0000313" key="2">
    <source>
        <dbReference type="Proteomes" id="UP001165186"/>
    </source>
</evidence>
<gene>
    <name evidence="1" type="primary">g4243</name>
    <name evidence="1" type="ORF">NpPPO83_00004243</name>
</gene>
<comment type="caution">
    <text evidence="1">The sequence shown here is derived from an EMBL/GenBank/DDBJ whole genome shotgun (WGS) entry which is preliminary data.</text>
</comment>
<evidence type="ECO:0000313" key="1">
    <source>
        <dbReference type="EMBL" id="GME48331.1"/>
    </source>
</evidence>
<organism evidence="1 2">
    <name type="scientific">Neofusicoccum parvum</name>
    <dbReference type="NCBI Taxonomy" id="310453"/>
    <lineage>
        <taxon>Eukaryota</taxon>
        <taxon>Fungi</taxon>
        <taxon>Dikarya</taxon>
        <taxon>Ascomycota</taxon>
        <taxon>Pezizomycotina</taxon>
        <taxon>Dothideomycetes</taxon>
        <taxon>Dothideomycetes incertae sedis</taxon>
        <taxon>Botryosphaeriales</taxon>
        <taxon>Botryosphaeriaceae</taxon>
        <taxon>Neofusicoccum</taxon>
    </lineage>
</organism>
<sequence length="520" mass="59315">MAVKDELPSIGLLGQHPFTVVIILFTIYSLGLGFYRLLFHPLAKFPGPRLAGLSYWYEIYYDVYKPGEYTAVIRDLHQKYGPIIRINPDEIHVSDPEFIETLYPSTGKKREISPWFFRSFGFEGTHFGTPNHDTHRMRRAPLSRFFSKAMVGKLEPVIKENAVKYCENLKSWSGTNQPLNLITSISCFATDVITGYLFGTSYNYLDDPKMEKSLYQPIHVGSEATIIFKHFPLYMQLFLAIPTSIMTWMDPDAERWRVFRLDARSHVRKVKKDIEDKVPRTRTTIFHDLLEGNLPESEKGTERLGREAQAMLGAGMETTSWSLSVNLFHLLSSPSTMAKLRTELEAAIPSADPNTVPSWSTLEQLPYLNACVHEGLRLGYGVASRLARISPDEPMIYNGPDKTWSIPPGYAVGMSSYIVHHDESIFHDSKKYMPERWLDDDGKISRNLEQYLLSFSKGSRGCLGMNLAWAELFIFLAMIVRCYGDRLELFETTLEDVEFHHDAFIPGIKPGTKGVRVLVN</sequence>
<keyword evidence="2" id="KW-1185">Reference proteome</keyword>
<reference evidence="1" key="1">
    <citation type="submission" date="2024-09" db="EMBL/GenBank/DDBJ databases">
        <title>Draft Genome Sequences of Neofusicoccum parvum.</title>
        <authorList>
            <person name="Ashida A."/>
            <person name="Camagna M."/>
            <person name="Tanaka A."/>
            <person name="Takemoto D."/>
        </authorList>
    </citation>
    <scope>NUCLEOTIDE SEQUENCE</scope>
    <source>
        <strain evidence="1">PPO83</strain>
    </source>
</reference>
<protein>
    <submittedName>
        <fullName evidence="1">Cytochrome P450</fullName>
    </submittedName>
</protein>
<accession>A0ACB5SMG8</accession>
<dbReference type="EMBL" id="BSXG01000139">
    <property type="protein sequence ID" value="GME48331.1"/>
    <property type="molecule type" value="Genomic_DNA"/>
</dbReference>